<accession>A0A8S5SRM5</accession>
<proteinExistence type="predicted"/>
<dbReference type="EMBL" id="BK032661">
    <property type="protein sequence ID" value="DAF53649.1"/>
    <property type="molecule type" value="Genomic_DNA"/>
</dbReference>
<organism evidence="1">
    <name type="scientific">Siphoviridae sp. ctMRT7</name>
    <dbReference type="NCBI Taxonomy" id="2827855"/>
    <lineage>
        <taxon>Viruses</taxon>
        <taxon>Duplodnaviria</taxon>
        <taxon>Heunggongvirae</taxon>
        <taxon>Uroviricota</taxon>
        <taxon>Caudoviricetes</taxon>
    </lineage>
</organism>
<reference evidence="1" key="1">
    <citation type="journal article" date="2021" name="Proc. Natl. Acad. Sci. U.S.A.">
        <title>A Catalog of Tens of Thousands of Viruses from Human Metagenomes Reveals Hidden Associations with Chronic Diseases.</title>
        <authorList>
            <person name="Tisza M.J."/>
            <person name="Buck C.B."/>
        </authorList>
    </citation>
    <scope>NUCLEOTIDE SEQUENCE</scope>
    <source>
        <strain evidence="1">CtMRT7</strain>
    </source>
</reference>
<evidence type="ECO:0000313" key="1">
    <source>
        <dbReference type="EMBL" id="DAF53649.1"/>
    </source>
</evidence>
<name>A0A8S5SRM5_9CAUD</name>
<protein>
    <submittedName>
        <fullName evidence="1">Zinc-ribbon domain protein</fullName>
    </submittedName>
</protein>
<sequence>MGYMCIKCHYCGGTWEVYGRSVTNGDYARTCPHCFKAIERQTWEKQIIPAFHALDDANRELVKDSRGYHTPLFEVSYEADSVFRNGYENCPNLD</sequence>